<proteinExistence type="predicted"/>
<comment type="caution">
    <text evidence="1">The sequence shown here is derived from an EMBL/GenBank/DDBJ whole genome shotgun (WGS) entry which is preliminary data.</text>
</comment>
<keyword evidence="2" id="KW-1185">Reference proteome</keyword>
<name>A0A926I4B8_9FIRM</name>
<evidence type="ECO:0000313" key="1">
    <source>
        <dbReference type="EMBL" id="MBC8547234.1"/>
    </source>
</evidence>
<reference evidence="1" key="1">
    <citation type="submission" date="2020-08" db="EMBL/GenBank/DDBJ databases">
        <title>Genome public.</title>
        <authorList>
            <person name="Liu C."/>
            <person name="Sun Q."/>
        </authorList>
    </citation>
    <scope>NUCLEOTIDE SEQUENCE</scope>
    <source>
        <strain evidence="1">NSJ-31</strain>
    </source>
</reference>
<dbReference type="RefSeq" id="WP_249283309.1">
    <property type="nucleotide sequence ID" value="NZ_JACRST010000016.1"/>
</dbReference>
<protein>
    <submittedName>
        <fullName evidence="1">Uncharacterized protein</fullName>
    </submittedName>
</protein>
<sequence length="86" mass="10090">MRGELEKAIQEFEDDAYHRNMRPKISEEAKAIALASMKEKLERATGPECKWCEIFRKNKGWSAYVGDGRYEHIKYKFCPVCGRMID</sequence>
<gene>
    <name evidence="1" type="ORF">H8711_09890</name>
</gene>
<evidence type="ECO:0000313" key="2">
    <source>
        <dbReference type="Proteomes" id="UP000653127"/>
    </source>
</evidence>
<accession>A0A926I4B8</accession>
<organism evidence="1 2">
    <name type="scientific">Ligaoa zhengdingensis</name>
    <dbReference type="NCBI Taxonomy" id="2763658"/>
    <lineage>
        <taxon>Bacteria</taxon>
        <taxon>Bacillati</taxon>
        <taxon>Bacillota</taxon>
        <taxon>Clostridia</taxon>
        <taxon>Eubacteriales</taxon>
        <taxon>Oscillospiraceae</taxon>
        <taxon>Ligaoa</taxon>
    </lineage>
</organism>
<dbReference type="Proteomes" id="UP000653127">
    <property type="component" value="Unassembled WGS sequence"/>
</dbReference>
<dbReference type="AlphaFoldDB" id="A0A926I4B8"/>
<dbReference type="EMBL" id="JACRST010000016">
    <property type="protein sequence ID" value="MBC8547234.1"/>
    <property type="molecule type" value="Genomic_DNA"/>
</dbReference>